<dbReference type="PhylomeDB" id="B8LVH1"/>
<dbReference type="OMA" id="WNRNLML"/>
<dbReference type="InterPro" id="IPR036188">
    <property type="entry name" value="FAD/NAD-bd_sf"/>
</dbReference>
<dbReference type="InParanoid" id="B8LVH1"/>
<dbReference type="eggNOG" id="ENOG502QVCU">
    <property type="taxonomic scope" value="Eukaryota"/>
</dbReference>
<reference evidence="3" key="1">
    <citation type="journal article" date="2015" name="Genome Announc.">
        <title>Genome sequence of the AIDS-associated pathogen Penicillium marneffei (ATCC18224) and its near taxonomic relative Talaromyces stipitatus (ATCC10500).</title>
        <authorList>
            <person name="Nierman W.C."/>
            <person name="Fedorova-Abrams N.D."/>
            <person name="Andrianopoulos A."/>
        </authorList>
    </citation>
    <scope>NUCLEOTIDE SEQUENCE [LARGE SCALE GENOMIC DNA]</scope>
    <source>
        <strain evidence="3">ATCC 10500 / CBS 375.48 / QM 6759 / NRRL 1006</strain>
    </source>
</reference>
<dbReference type="Gene3D" id="3.50.50.60">
    <property type="entry name" value="FAD/NAD(P)-binding domain"/>
    <property type="match status" value="1"/>
</dbReference>
<proteinExistence type="predicted"/>
<dbReference type="STRING" id="441959.B8LVH1"/>
<dbReference type="Gene3D" id="3.30.9.10">
    <property type="entry name" value="D-Amino Acid Oxidase, subunit A, domain 2"/>
    <property type="match status" value="1"/>
</dbReference>
<gene>
    <name evidence="2" type="ORF">TSTA_073760</name>
</gene>
<feature type="domain" description="FAD dependent oxidoreductase" evidence="1">
    <location>
        <begin position="37"/>
        <end position="414"/>
    </location>
</feature>
<dbReference type="HOGENOM" id="CLU_022730_0_1_1"/>
<dbReference type="Proteomes" id="UP000001745">
    <property type="component" value="Unassembled WGS sequence"/>
</dbReference>
<dbReference type="InterPro" id="IPR006076">
    <property type="entry name" value="FAD-dep_OxRdtase"/>
</dbReference>
<protein>
    <recommendedName>
        <fullName evidence="1">FAD dependent oxidoreductase domain-containing protein</fullName>
    </recommendedName>
</protein>
<organism evidence="2 3">
    <name type="scientific">Talaromyces stipitatus (strain ATCC 10500 / CBS 375.48 / QM 6759 / NRRL 1006)</name>
    <name type="common">Penicillium stipitatum</name>
    <dbReference type="NCBI Taxonomy" id="441959"/>
    <lineage>
        <taxon>Eukaryota</taxon>
        <taxon>Fungi</taxon>
        <taxon>Dikarya</taxon>
        <taxon>Ascomycota</taxon>
        <taxon>Pezizomycotina</taxon>
        <taxon>Eurotiomycetes</taxon>
        <taxon>Eurotiomycetidae</taxon>
        <taxon>Eurotiales</taxon>
        <taxon>Trichocomaceae</taxon>
        <taxon>Talaromyces</taxon>
        <taxon>Talaromyces sect. Talaromyces</taxon>
    </lineage>
</organism>
<dbReference type="EMBL" id="EQ962652">
    <property type="protein sequence ID" value="EED23990.1"/>
    <property type="molecule type" value="Genomic_DNA"/>
</dbReference>
<name>B8LVH1_TALSN</name>
<dbReference type="GO" id="GO:0005737">
    <property type="term" value="C:cytoplasm"/>
    <property type="evidence" value="ECO:0007669"/>
    <property type="project" value="TreeGrafter"/>
</dbReference>
<evidence type="ECO:0000313" key="2">
    <source>
        <dbReference type="EMBL" id="EED23990.1"/>
    </source>
</evidence>
<dbReference type="Pfam" id="PF01266">
    <property type="entry name" value="DAO"/>
    <property type="match status" value="1"/>
</dbReference>
<dbReference type="VEuPathDB" id="FungiDB:TSTA_073760"/>
<dbReference type="GeneID" id="8106671"/>
<evidence type="ECO:0000259" key="1">
    <source>
        <dbReference type="Pfam" id="PF01266"/>
    </source>
</evidence>
<sequence length="459" mass="50245">MASKPFPVANGLTSFWRTEPSSLDNHRSTQDLPDHSDIVVIGAGYAGASTTYHILDQCDSSPKPSIVILEARQACSGATGRNGGHMKPDLYSSIGTLAARFGVEAAAEVAAFEAKHVSAIKSLIDQEEISCDLEISKAIDAQLDESHNAKLLAGYNELIAGGSEATKGAEYVSGREAETFSGVKGAKGAFTYQTGRLWPYKLITELLRRAIAKGVNLQTHTPVLNVSKVRDADGHWTVETPRGSIKTKYVVFATNAYTSSIAPEYHGKIIPSRGICSRIVVPSPPKQPLQASYLIRFNSWQYDYLIPRPDGSIIVGGARPTFFHDLESWYGNTDDSKMIEAASHYFDNYMQRHFHGWESTGAYTDRVWTGIMGYTTDSLPHVGQVPQKQGQFILAGFNGHGMPQVFLSAKGIANMIVRGVEFEDTGVPRLFKTTQERLDSKENRILDAPYAAGKPRPRL</sequence>
<evidence type="ECO:0000313" key="3">
    <source>
        <dbReference type="Proteomes" id="UP000001745"/>
    </source>
</evidence>
<accession>B8LVH1</accession>
<dbReference type="PANTHER" id="PTHR13847">
    <property type="entry name" value="SARCOSINE DEHYDROGENASE-RELATED"/>
    <property type="match status" value="1"/>
</dbReference>
<dbReference type="PANTHER" id="PTHR13847:SF279">
    <property type="entry name" value="FAD DEPENDENT OXIDOREDUCTASE DOMAIN-CONTAINING PROTEIN-RELATED"/>
    <property type="match status" value="1"/>
</dbReference>
<dbReference type="SUPFAM" id="SSF51905">
    <property type="entry name" value="FAD/NAD(P)-binding domain"/>
    <property type="match status" value="1"/>
</dbReference>
<dbReference type="OrthoDB" id="429143at2759"/>
<keyword evidence="3" id="KW-1185">Reference proteome</keyword>
<dbReference type="RefSeq" id="XP_002341377.1">
    <property type="nucleotide sequence ID" value="XM_002341336.1"/>
</dbReference>
<dbReference type="AlphaFoldDB" id="B8LVH1"/>